<reference evidence="1" key="1">
    <citation type="journal article" date="2015" name="Nature">
        <title>Complex archaea that bridge the gap between prokaryotes and eukaryotes.</title>
        <authorList>
            <person name="Spang A."/>
            <person name="Saw J.H."/>
            <person name="Jorgensen S.L."/>
            <person name="Zaremba-Niedzwiedzka K."/>
            <person name="Martijn J."/>
            <person name="Lind A.E."/>
            <person name="van Eijk R."/>
            <person name="Schleper C."/>
            <person name="Guy L."/>
            <person name="Ettema T.J."/>
        </authorList>
    </citation>
    <scope>NUCLEOTIDE SEQUENCE</scope>
</reference>
<sequence length="74" mass="8402">MVFLAKHKKTGQIVSSNKVEIDSSWIGTFNDEWIAIGSDILNLRQLQSKGIVEVPLIFIKSFERSVDGNRQLVR</sequence>
<protein>
    <submittedName>
        <fullName evidence="1">Uncharacterized protein</fullName>
    </submittedName>
</protein>
<dbReference type="AlphaFoldDB" id="A0A0F8ZUF6"/>
<organism evidence="1">
    <name type="scientific">marine sediment metagenome</name>
    <dbReference type="NCBI Taxonomy" id="412755"/>
    <lineage>
        <taxon>unclassified sequences</taxon>
        <taxon>metagenomes</taxon>
        <taxon>ecological metagenomes</taxon>
    </lineage>
</organism>
<evidence type="ECO:0000313" key="1">
    <source>
        <dbReference type="EMBL" id="KKK97458.1"/>
    </source>
</evidence>
<dbReference type="EMBL" id="LAZR01046042">
    <property type="protein sequence ID" value="KKK97458.1"/>
    <property type="molecule type" value="Genomic_DNA"/>
</dbReference>
<accession>A0A0F8ZUF6</accession>
<comment type="caution">
    <text evidence="1">The sequence shown here is derived from an EMBL/GenBank/DDBJ whole genome shotgun (WGS) entry which is preliminary data.</text>
</comment>
<name>A0A0F8ZUF6_9ZZZZ</name>
<gene>
    <name evidence="1" type="ORF">LCGC14_2652500</name>
</gene>
<proteinExistence type="predicted"/>
<feature type="non-terminal residue" evidence="1">
    <location>
        <position position="74"/>
    </location>
</feature>